<keyword evidence="2" id="KW-1185">Reference proteome</keyword>
<dbReference type="EMBL" id="LBIC01000022">
    <property type="protein sequence ID" value="KKW89362.1"/>
    <property type="molecule type" value="Genomic_DNA"/>
</dbReference>
<organism evidence="1 2">
    <name type="scientific">Sphingobium chungbukense</name>
    <dbReference type="NCBI Taxonomy" id="56193"/>
    <lineage>
        <taxon>Bacteria</taxon>
        <taxon>Pseudomonadati</taxon>
        <taxon>Pseudomonadota</taxon>
        <taxon>Alphaproteobacteria</taxon>
        <taxon>Sphingomonadales</taxon>
        <taxon>Sphingomonadaceae</taxon>
        <taxon>Sphingobium</taxon>
    </lineage>
</organism>
<evidence type="ECO:0000313" key="2">
    <source>
        <dbReference type="Proteomes" id="UP000033874"/>
    </source>
</evidence>
<dbReference type="Proteomes" id="UP000033874">
    <property type="component" value="Unassembled WGS sequence"/>
</dbReference>
<dbReference type="PATRIC" id="fig|56193.3.peg.5474"/>
<comment type="caution">
    <text evidence="1">The sequence shown here is derived from an EMBL/GenBank/DDBJ whole genome shotgun (WGS) entry which is preliminary data.</text>
</comment>
<proteinExistence type="predicted"/>
<dbReference type="STRING" id="56193.YP76_25925"/>
<protein>
    <recommendedName>
        <fullName evidence="3">HTH gntR-type domain-containing protein</fullName>
    </recommendedName>
</protein>
<dbReference type="AlphaFoldDB" id="A0A0M3AH04"/>
<accession>A0A0M3AH04</accession>
<sequence length="155" mass="16576">MARLAGEGLLDERRGLGYFVPRLGPVELSELYTVAQSTAVSLLSEPVVLSANVAGNGAEETLFDSGTILVTLAGQTANSLLCLIAANLDARLAPVQPAEATMFNPTAESAEFLALIAAGDRRLLQRFTNAYYSRRRKAALEIARRHDSLARSATQ</sequence>
<evidence type="ECO:0000313" key="1">
    <source>
        <dbReference type="EMBL" id="KKW89362.1"/>
    </source>
</evidence>
<evidence type="ECO:0008006" key="3">
    <source>
        <dbReference type="Google" id="ProtNLM"/>
    </source>
</evidence>
<reference evidence="1 2" key="1">
    <citation type="submission" date="2015-04" db="EMBL/GenBank/DDBJ databases">
        <title>Genome sequence of aromatic hydrocarbons-degrading Sphingobium chungbukense DJ77.</title>
        <authorList>
            <person name="Kim Y.-C."/>
            <person name="Chae J.-C."/>
        </authorList>
    </citation>
    <scope>NUCLEOTIDE SEQUENCE [LARGE SCALE GENOMIC DNA]</scope>
    <source>
        <strain evidence="1 2">DJ77</strain>
    </source>
</reference>
<gene>
    <name evidence="1" type="ORF">YP76_25925</name>
</gene>
<name>A0A0M3AH04_9SPHN</name>